<evidence type="ECO:0008006" key="11">
    <source>
        <dbReference type="Google" id="ProtNLM"/>
    </source>
</evidence>
<keyword evidence="7" id="KW-0998">Cell outer membrane</keyword>
<dbReference type="GO" id="GO:0009279">
    <property type="term" value="C:cell outer membrane"/>
    <property type="evidence" value="ECO:0007669"/>
    <property type="project" value="UniProtKB-SubCell"/>
</dbReference>
<dbReference type="Gene3D" id="2.40.160.60">
    <property type="entry name" value="Outer membrane protein transport protein (OMPP1/FadL/TodX)"/>
    <property type="match status" value="1"/>
</dbReference>
<feature type="chain" id="PRO_5018976965" description="Transporter" evidence="8">
    <location>
        <begin position="22"/>
        <end position="499"/>
    </location>
</feature>
<evidence type="ECO:0000256" key="1">
    <source>
        <dbReference type="ARBA" id="ARBA00004571"/>
    </source>
</evidence>
<evidence type="ECO:0000256" key="8">
    <source>
        <dbReference type="SAM" id="SignalP"/>
    </source>
</evidence>
<reference evidence="9 10" key="1">
    <citation type="submission" date="2018-07" db="EMBL/GenBank/DDBJ databases">
        <title>Draft genome sequence of Ancylomarina sp. M1P.</title>
        <authorList>
            <person name="Yadav S."/>
            <person name="Villanueva L."/>
            <person name="Damste J.S.S."/>
        </authorList>
    </citation>
    <scope>NUCLEOTIDE SEQUENCE [LARGE SCALE GENOMIC DNA]</scope>
    <source>
        <strain evidence="9 10">M1P</strain>
    </source>
</reference>
<comment type="similarity">
    <text evidence="2">Belongs to the OmpP1/FadL family.</text>
</comment>
<dbReference type="Proteomes" id="UP000285794">
    <property type="component" value="Unassembled WGS sequence"/>
</dbReference>
<feature type="signal peptide" evidence="8">
    <location>
        <begin position="1"/>
        <end position="21"/>
    </location>
</feature>
<dbReference type="SUPFAM" id="SSF56935">
    <property type="entry name" value="Porins"/>
    <property type="match status" value="1"/>
</dbReference>
<comment type="subcellular location">
    <subcellularLocation>
        <location evidence="1">Cell outer membrane</location>
        <topology evidence="1">Multi-pass membrane protein</topology>
    </subcellularLocation>
</comment>
<dbReference type="InterPro" id="IPR005017">
    <property type="entry name" value="OMPP1/FadL/TodX"/>
</dbReference>
<comment type="caution">
    <text evidence="9">The sequence shown here is derived from an EMBL/GenBank/DDBJ whole genome shotgun (WGS) entry which is preliminary data.</text>
</comment>
<organism evidence="9 10">
    <name type="scientific">Ancylomarina euxinus</name>
    <dbReference type="NCBI Taxonomy" id="2283627"/>
    <lineage>
        <taxon>Bacteria</taxon>
        <taxon>Pseudomonadati</taxon>
        <taxon>Bacteroidota</taxon>
        <taxon>Bacteroidia</taxon>
        <taxon>Marinilabiliales</taxon>
        <taxon>Marinifilaceae</taxon>
        <taxon>Ancylomarina</taxon>
    </lineage>
</organism>
<evidence type="ECO:0000256" key="4">
    <source>
        <dbReference type="ARBA" id="ARBA00022692"/>
    </source>
</evidence>
<protein>
    <recommendedName>
        <fullName evidence="11">Transporter</fullName>
    </recommendedName>
</protein>
<dbReference type="AlphaFoldDB" id="A0A425Y0B0"/>
<evidence type="ECO:0000313" key="10">
    <source>
        <dbReference type="Proteomes" id="UP000285794"/>
    </source>
</evidence>
<evidence type="ECO:0000256" key="2">
    <source>
        <dbReference type="ARBA" id="ARBA00008163"/>
    </source>
</evidence>
<keyword evidence="4" id="KW-0812">Transmembrane</keyword>
<dbReference type="EMBL" id="QQWG01000009">
    <property type="protein sequence ID" value="RRG21179.1"/>
    <property type="molecule type" value="Genomic_DNA"/>
</dbReference>
<keyword evidence="3" id="KW-1134">Transmembrane beta strand</keyword>
<dbReference type="PANTHER" id="PTHR35093">
    <property type="entry name" value="OUTER MEMBRANE PROTEIN NMB0088-RELATED"/>
    <property type="match status" value="1"/>
</dbReference>
<evidence type="ECO:0000256" key="5">
    <source>
        <dbReference type="ARBA" id="ARBA00022729"/>
    </source>
</evidence>
<keyword evidence="10" id="KW-1185">Reference proteome</keyword>
<evidence type="ECO:0000313" key="9">
    <source>
        <dbReference type="EMBL" id="RRG21179.1"/>
    </source>
</evidence>
<proteinExistence type="inferred from homology"/>
<dbReference type="GO" id="GO:0015483">
    <property type="term" value="F:long-chain fatty acid transporting porin activity"/>
    <property type="evidence" value="ECO:0007669"/>
    <property type="project" value="TreeGrafter"/>
</dbReference>
<evidence type="ECO:0000256" key="6">
    <source>
        <dbReference type="ARBA" id="ARBA00023136"/>
    </source>
</evidence>
<evidence type="ECO:0000256" key="7">
    <source>
        <dbReference type="ARBA" id="ARBA00023237"/>
    </source>
</evidence>
<accession>A0A425Y0B0</accession>
<evidence type="ECO:0000256" key="3">
    <source>
        <dbReference type="ARBA" id="ARBA00022452"/>
    </source>
</evidence>
<sequence>MTMKRYITLLFLTVFSGILYAQTADDALRYSQQFYTGTARSTAMGGAFGALGGDFSSIGINPAGLGVYQSSEFTFTPTMEMRKSTSGNLSDDKFTFGISNIGYVATMKPRITSEDGWQNFNFGIGYNRINNFRKSSISQILNSESSMLDVFETNADGLSANQLNSMTENLAYETYLLNPQDENPLDYDLPIFPGEKMNQRKTVEERGHLGEFNIAFGANYAHKLYIGASLGIQSINYKSTARFTESTLTNSASDLNNYYFEEYVKTTGVGANLKIGMIYKPNQNIRLGASLHTPTFFSMEDEFQNRMASHFKTEDDDGYSNYADKTRLSSYTYDYRTPMKFTLSGAVVLSKKAILSLDYEFVDYSNAKFSDGQDDFDFNGTTEAPEANDIIKSSYESVGNLRAGLEYRVSSALSLRGGFANYGDPYKASSIDESYNIYSAGFGIRQGNFFFDAAYSYSDKDESYIYYSTPTADGDLISSGKVDLQDKNHQVRLTFGFKF</sequence>
<dbReference type="PANTHER" id="PTHR35093:SF8">
    <property type="entry name" value="OUTER MEMBRANE PROTEIN NMB0088-RELATED"/>
    <property type="match status" value="1"/>
</dbReference>
<keyword evidence="6" id="KW-0472">Membrane</keyword>
<keyword evidence="5 8" id="KW-0732">Signal</keyword>
<name>A0A425Y0B0_9BACT</name>
<gene>
    <name evidence="9" type="ORF">DWB61_10580</name>
</gene>